<proteinExistence type="predicted"/>
<evidence type="ECO:0000313" key="1">
    <source>
        <dbReference type="EMBL" id="KAF6296001.1"/>
    </source>
</evidence>
<dbReference type="Proteomes" id="UP000527355">
    <property type="component" value="Unassembled WGS sequence"/>
</dbReference>
<sequence>MQDIAAASALDFLVSTPTTETLAGGGGFGHSLASPEPGTTIVRKLHQKFNWTELSCCSHAGRDKLQVASWQLTSTQATGSEERKAGCAVHFTRARASARVAPLAFQEKGSPACSPAPPPPHRLQLCLY</sequence>
<accession>A0A7J7T5N7</accession>
<gene>
    <name evidence="1" type="ORF">mMyoMyo1_009133</name>
</gene>
<dbReference type="AlphaFoldDB" id="A0A7J7T5N7"/>
<evidence type="ECO:0000313" key="2">
    <source>
        <dbReference type="Proteomes" id="UP000527355"/>
    </source>
</evidence>
<comment type="caution">
    <text evidence="1">The sequence shown here is derived from an EMBL/GenBank/DDBJ whole genome shotgun (WGS) entry which is preliminary data.</text>
</comment>
<name>A0A7J7T5N7_MYOMY</name>
<protein>
    <submittedName>
        <fullName evidence="1">Uncharacterized protein</fullName>
    </submittedName>
</protein>
<dbReference type="EMBL" id="JABWUV010000017">
    <property type="protein sequence ID" value="KAF6296001.1"/>
    <property type="molecule type" value="Genomic_DNA"/>
</dbReference>
<reference evidence="1 2" key="1">
    <citation type="journal article" date="2020" name="Nature">
        <title>Six reference-quality genomes reveal evolution of bat adaptations.</title>
        <authorList>
            <person name="Jebb D."/>
            <person name="Huang Z."/>
            <person name="Pippel M."/>
            <person name="Hughes G.M."/>
            <person name="Lavrichenko K."/>
            <person name="Devanna P."/>
            <person name="Winkler S."/>
            <person name="Jermiin L.S."/>
            <person name="Skirmuntt E.C."/>
            <person name="Katzourakis A."/>
            <person name="Burkitt-Gray L."/>
            <person name="Ray D.A."/>
            <person name="Sullivan K.A.M."/>
            <person name="Roscito J.G."/>
            <person name="Kirilenko B.M."/>
            <person name="Davalos L.M."/>
            <person name="Corthals A.P."/>
            <person name="Power M.L."/>
            <person name="Jones G."/>
            <person name="Ransome R.D."/>
            <person name="Dechmann D.K.N."/>
            <person name="Locatelli A.G."/>
            <person name="Puechmaille S.J."/>
            <person name="Fedrigo O."/>
            <person name="Jarvis E.D."/>
            <person name="Hiller M."/>
            <person name="Vernes S.C."/>
            <person name="Myers E.W."/>
            <person name="Teeling E.C."/>
        </authorList>
    </citation>
    <scope>NUCLEOTIDE SEQUENCE [LARGE SCALE GENOMIC DNA]</scope>
    <source>
        <strain evidence="1">MMyoMyo1</strain>
        <tissue evidence="1">Flight muscle</tissue>
    </source>
</reference>
<organism evidence="1 2">
    <name type="scientific">Myotis myotis</name>
    <name type="common">Greater mouse-eared bat</name>
    <name type="synonym">Vespertilio myotis</name>
    <dbReference type="NCBI Taxonomy" id="51298"/>
    <lineage>
        <taxon>Eukaryota</taxon>
        <taxon>Metazoa</taxon>
        <taxon>Chordata</taxon>
        <taxon>Craniata</taxon>
        <taxon>Vertebrata</taxon>
        <taxon>Euteleostomi</taxon>
        <taxon>Mammalia</taxon>
        <taxon>Eutheria</taxon>
        <taxon>Laurasiatheria</taxon>
        <taxon>Chiroptera</taxon>
        <taxon>Yangochiroptera</taxon>
        <taxon>Vespertilionidae</taxon>
        <taxon>Myotis</taxon>
    </lineage>
</organism>
<keyword evidence="2" id="KW-1185">Reference proteome</keyword>